<feature type="transmembrane region" description="Helical" evidence="1">
    <location>
        <begin position="188"/>
        <end position="208"/>
    </location>
</feature>
<evidence type="ECO:0000313" key="2">
    <source>
        <dbReference type="EMBL" id="RPF55901.1"/>
    </source>
</evidence>
<evidence type="ECO:0000313" key="3">
    <source>
        <dbReference type="Proteomes" id="UP000276443"/>
    </source>
</evidence>
<dbReference type="EMBL" id="RKRF01000007">
    <property type="protein sequence ID" value="RPF55901.1"/>
    <property type="molecule type" value="Genomic_DNA"/>
</dbReference>
<evidence type="ECO:0000256" key="1">
    <source>
        <dbReference type="SAM" id="Phobius"/>
    </source>
</evidence>
<proteinExistence type="predicted"/>
<feature type="transmembrane region" description="Helical" evidence="1">
    <location>
        <begin position="163"/>
        <end position="182"/>
    </location>
</feature>
<feature type="transmembrane region" description="Helical" evidence="1">
    <location>
        <begin position="106"/>
        <end position="124"/>
    </location>
</feature>
<accession>A0A3N5CF35</accession>
<feature type="transmembrane region" description="Helical" evidence="1">
    <location>
        <begin position="39"/>
        <end position="60"/>
    </location>
</feature>
<gene>
    <name evidence="2" type="ORF">EDC24_0787</name>
</gene>
<keyword evidence="1" id="KW-0472">Membrane</keyword>
<keyword evidence="1" id="KW-0812">Transmembrane</keyword>
<protein>
    <submittedName>
        <fullName evidence="2">Uncharacterized protein</fullName>
    </submittedName>
</protein>
<comment type="caution">
    <text evidence="2">The sequence shown here is derived from an EMBL/GenBank/DDBJ whole genome shotgun (WGS) entry which is preliminary data.</text>
</comment>
<sequence>MSATSAVISVAILVASFILAMASFYIISDETKQTKKTYIEEVLSFVTNFIILIWIGKIVFNVSTFIKDPIVVLAYPSHSSAFYFAFVISLLLVVRKVIQKKVQLALFSYTTIGIVLLASFFYEFMDLVWQDNTYGWRYLTLLVTLTIIFVVLNTYLSKQLLSGLILIIWGTGQWLLAMTLPFTTVFGYLISPWFFVVLMIIGVVLMFINNRKQVTS</sequence>
<dbReference type="AlphaFoldDB" id="A0A3N5CF35"/>
<keyword evidence="3" id="KW-1185">Reference proteome</keyword>
<dbReference type="RefSeq" id="WP_124219891.1">
    <property type="nucleotide sequence ID" value="NZ_RKRF01000007.1"/>
</dbReference>
<name>A0A3N5CF35_9BACI</name>
<feature type="transmembrane region" description="Helical" evidence="1">
    <location>
        <begin position="72"/>
        <end position="94"/>
    </location>
</feature>
<feature type="transmembrane region" description="Helical" evidence="1">
    <location>
        <begin position="136"/>
        <end position="156"/>
    </location>
</feature>
<reference evidence="2 3" key="1">
    <citation type="submission" date="2018-11" db="EMBL/GenBank/DDBJ databases">
        <title>Genomic Encyclopedia of Type Strains, Phase IV (KMG-IV): sequencing the most valuable type-strain genomes for metagenomic binning, comparative biology and taxonomic classification.</title>
        <authorList>
            <person name="Goeker M."/>
        </authorList>
    </citation>
    <scope>NUCLEOTIDE SEQUENCE [LARGE SCALE GENOMIC DNA]</scope>
    <source>
        <strain evidence="2 3">DSM 18090</strain>
    </source>
</reference>
<dbReference type="OrthoDB" id="2440835at2"/>
<organism evidence="2 3">
    <name type="scientific">Aquisalibacillus elongatus</name>
    <dbReference type="NCBI Taxonomy" id="485577"/>
    <lineage>
        <taxon>Bacteria</taxon>
        <taxon>Bacillati</taxon>
        <taxon>Bacillota</taxon>
        <taxon>Bacilli</taxon>
        <taxon>Bacillales</taxon>
        <taxon>Bacillaceae</taxon>
        <taxon>Aquisalibacillus</taxon>
    </lineage>
</organism>
<feature type="transmembrane region" description="Helical" evidence="1">
    <location>
        <begin position="6"/>
        <end position="27"/>
    </location>
</feature>
<keyword evidence="1" id="KW-1133">Transmembrane helix</keyword>
<dbReference type="Proteomes" id="UP000276443">
    <property type="component" value="Unassembled WGS sequence"/>
</dbReference>